<evidence type="ECO:0000313" key="3">
    <source>
        <dbReference type="WBParaSite" id="HDID_0001099701-mRNA-1"/>
    </source>
</evidence>
<evidence type="ECO:0000313" key="1">
    <source>
        <dbReference type="EMBL" id="VDL64532.1"/>
    </source>
</evidence>
<organism evidence="3">
    <name type="scientific">Hymenolepis diminuta</name>
    <name type="common">Rat tapeworm</name>
    <dbReference type="NCBI Taxonomy" id="6216"/>
    <lineage>
        <taxon>Eukaryota</taxon>
        <taxon>Metazoa</taxon>
        <taxon>Spiralia</taxon>
        <taxon>Lophotrochozoa</taxon>
        <taxon>Platyhelminthes</taxon>
        <taxon>Cestoda</taxon>
        <taxon>Eucestoda</taxon>
        <taxon>Cyclophyllidea</taxon>
        <taxon>Hymenolepididae</taxon>
        <taxon>Hymenolepis</taxon>
    </lineage>
</organism>
<dbReference type="EMBL" id="UYSG01012259">
    <property type="protein sequence ID" value="VDL64532.1"/>
    <property type="molecule type" value="Genomic_DNA"/>
</dbReference>
<dbReference type="AlphaFoldDB" id="A0A0R3SZ01"/>
<accession>A0A0R3SZ01</accession>
<gene>
    <name evidence="1" type="ORF">HDID_LOCUS10994</name>
</gene>
<reference evidence="3" key="1">
    <citation type="submission" date="2017-02" db="UniProtKB">
        <authorList>
            <consortium name="WormBaseParasite"/>
        </authorList>
    </citation>
    <scope>IDENTIFICATION</scope>
</reference>
<evidence type="ECO:0000313" key="2">
    <source>
        <dbReference type="Proteomes" id="UP000274504"/>
    </source>
</evidence>
<dbReference type="Proteomes" id="UP000274504">
    <property type="component" value="Unassembled WGS sequence"/>
</dbReference>
<protein>
    <submittedName>
        <fullName evidence="3">DBD_Tnp_Mut domain-containing protein</fullName>
    </submittedName>
</protein>
<reference evidence="1 2" key="2">
    <citation type="submission" date="2018-11" db="EMBL/GenBank/DDBJ databases">
        <authorList>
            <consortium name="Pathogen Informatics"/>
        </authorList>
    </citation>
    <scope>NUCLEOTIDE SEQUENCE [LARGE SCALE GENOMIC DNA]</scope>
</reference>
<dbReference type="WBParaSite" id="HDID_0001099701-mRNA-1">
    <property type="protein sequence ID" value="HDID_0001099701-mRNA-1"/>
    <property type="gene ID" value="HDID_0001099701"/>
</dbReference>
<proteinExistence type="predicted"/>
<name>A0A0R3SZ01_HYMDI</name>
<sequence length="65" mass="7457">MMVQRFQEGRGLCDHTKAAIKLMPNAYYDFHMEVRQADCLPLLIYNQKCPHKVAVVASLTMEDDA</sequence>